<accession>A0A834I0W6</accession>
<comment type="caution">
    <text evidence="2">The sequence shown here is derived from an EMBL/GenBank/DDBJ whole genome shotgun (WGS) entry which is preliminary data.</text>
</comment>
<dbReference type="AlphaFoldDB" id="A0A834I0W6"/>
<protein>
    <submittedName>
        <fullName evidence="2">Uncharacterized protein</fullName>
    </submittedName>
</protein>
<dbReference type="Proteomes" id="UP000625711">
    <property type="component" value="Unassembled WGS sequence"/>
</dbReference>
<gene>
    <name evidence="2" type="ORF">GWI33_014781</name>
</gene>
<feature type="compositionally biased region" description="Basic and acidic residues" evidence="1">
    <location>
        <begin position="41"/>
        <end position="53"/>
    </location>
</feature>
<proteinExistence type="predicted"/>
<sequence>MDDDASIRRCSDTTVSFSFFLFNGSSDLAAPAGNVRRSVRPVHDPGTEKERPKFISNGPGSFQEKEPAPRSGGLKFRPMSCGFVFVVLLFRSSYDTLDLCPGANPAHNSDPINFVSFPEVGRPPRFRSSSAQQIQSLGKRTVAAGDTSCFVYIILST</sequence>
<evidence type="ECO:0000313" key="3">
    <source>
        <dbReference type="Proteomes" id="UP000625711"/>
    </source>
</evidence>
<name>A0A834I0W6_RHYFE</name>
<feature type="region of interest" description="Disordered" evidence="1">
    <location>
        <begin position="36"/>
        <end position="71"/>
    </location>
</feature>
<keyword evidence="3" id="KW-1185">Reference proteome</keyword>
<reference evidence="2" key="1">
    <citation type="submission" date="2020-08" db="EMBL/GenBank/DDBJ databases">
        <title>Genome sequencing and assembly of the red palm weevil Rhynchophorus ferrugineus.</title>
        <authorList>
            <person name="Dias G.B."/>
            <person name="Bergman C.M."/>
            <person name="Manee M."/>
        </authorList>
    </citation>
    <scope>NUCLEOTIDE SEQUENCE</scope>
    <source>
        <strain evidence="2">AA-2017</strain>
        <tissue evidence="2">Whole larva</tissue>
    </source>
</reference>
<organism evidence="2 3">
    <name type="scientific">Rhynchophorus ferrugineus</name>
    <name type="common">Red palm weevil</name>
    <name type="synonym">Curculio ferrugineus</name>
    <dbReference type="NCBI Taxonomy" id="354439"/>
    <lineage>
        <taxon>Eukaryota</taxon>
        <taxon>Metazoa</taxon>
        <taxon>Ecdysozoa</taxon>
        <taxon>Arthropoda</taxon>
        <taxon>Hexapoda</taxon>
        <taxon>Insecta</taxon>
        <taxon>Pterygota</taxon>
        <taxon>Neoptera</taxon>
        <taxon>Endopterygota</taxon>
        <taxon>Coleoptera</taxon>
        <taxon>Polyphaga</taxon>
        <taxon>Cucujiformia</taxon>
        <taxon>Curculionidae</taxon>
        <taxon>Dryophthorinae</taxon>
        <taxon>Rhynchophorus</taxon>
    </lineage>
</organism>
<dbReference type="EMBL" id="JAACXV010013767">
    <property type="protein sequence ID" value="KAF7272435.1"/>
    <property type="molecule type" value="Genomic_DNA"/>
</dbReference>
<evidence type="ECO:0000256" key="1">
    <source>
        <dbReference type="SAM" id="MobiDB-lite"/>
    </source>
</evidence>
<evidence type="ECO:0000313" key="2">
    <source>
        <dbReference type="EMBL" id="KAF7272435.1"/>
    </source>
</evidence>